<gene>
    <name evidence="1" type="ORF">CHR90_06445</name>
</gene>
<dbReference type="AlphaFoldDB" id="A0A255XRX6"/>
<dbReference type="EMBL" id="NOXS01000030">
    <property type="protein sequence ID" value="OYQ19757.1"/>
    <property type="molecule type" value="Genomic_DNA"/>
</dbReference>
<dbReference type="Proteomes" id="UP000216361">
    <property type="component" value="Unassembled WGS sequence"/>
</dbReference>
<proteinExistence type="predicted"/>
<comment type="caution">
    <text evidence="1">The sequence shown here is derived from an EMBL/GenBank/DDBJ whole genome shotgun (WGS) entry which is preliminary data.</text>
</comment>
<dbReference type="OrthoDB" id="9797162at2"/>
<dbReference type="InterPro" id="IPR014825">
    <property type="entry name" value="DNA_alkylation"/>
</dbReference>
<name>A0A255XRX6_9PROT</name>
<sequence length="250" mass="27108">MSAKGARSIAAVPPDHLDRLNKGLAETRTLSEGLALSFPRLLATVAPSLADAAEAALPPTLGITQRMARAAELLRASEGDALLPRLLVHRADTARGWGAYLIAALPGLSLAERLARVRPLADDPHFGVREWAWLALRPAIAAEIDEALRLLVPWTAEPSANLRRFASEATRPRGVWCAHIAALKTDPAQALPLLQPLRRDASPYVQDSVGNWLNDAAKSRPDWVSHLLTDWRRDASVAPRLLKRAGRSLA</sequence>
<dbReference type="Gene3D" id="1.25.40.290">
    <property type="entry name" value="ARM repeat domains"/>
    <property type="match status" value="1"/>
</dbReference>
<accession>A0A255XRX6</accession>
<reference evidence="1 2" key="1">
    <citation type="submission" date="2017-07" db="EMBL/GenBank/DDBJ databases">
        <title>Elstera cyanobacteriorum sp. nov., a novel bacterium isolated from cyanobacterial aggregates in a eutrophic lake.</title>
        <authorList>
            <person name="Cai H."/>
        </authorList>
    </citation>
    <scope>NUCLEOTIDE SEQUENCE [LARGE SCALE GENOMIC DNA]</scope>
    <source>
        <strain evidence="1 2">TH019</strain>
    </source>
</reference>
<dbReference type="InterPro" id="IPR016024">
    <property type="entry name" value="ARM-type_fold"/>
</dbReference>
<dbReference type="SUPFAM" id="SSF48371">
    <property type="entry name" value="ARM repeat"/>
    <property type="match status" value="1"/>
</dbReference>
<evidence type="ECO:0000313" key="1">
    <source>
        <dbReference type="EMBL" id="OYQ19757.1"/>
    </source>
</evidence>
<dbReference type="RefSeq" id="WP_094408176.1">
    <property type="nucleotide sequence ID" value="NZ_BMJZ01000006.1"/>
</dbReference>
<organism evidence="1 2">
    <name type="scientific">Elstera cyanobacteriorum</name>
    <dbReference type="NCBI Taxonomy" id="2022747"/>
    <lineage>
        <taxon>Bacteria</taxon>
        <taxon>Pseudomonadati</taxon>
        <taxon>Pseudomonadota</taxon>
        <taxon>Alphaproteobacteria</taxon>
        <taxon>Rhodospirillales</taxon>
        <taxon>Rhodospirillaceae</taxon>
        <taxon>Elstera</taxon>
    </lineage>
</organism>
<protein>
    <submittedName>
        <fullName evidence="1">DNA alkylation repair protein</fullName>
    </submittedName>
</protein>
<keyword evidence="2" id="KW-1185">Reference proteome</keyword>
<evidence type="ECO:0000313" key="2">
    <source>
        <dbReference type="Proteomes" id="UP000216361"/>
    </source>
</evidence>
<dbReference type="Pfam" id="PF08713">
    <property type="entry name" value="DNA_alkylation"/>
    <property type="match status" value="1"/>
</dbReference>